<organism evidence="2">
    <name type="scientific">Rhizophora mucronata</name>
    <name type="common">Asiatic mangrove</name>
    <dbReference type="NCBI Taxonomy" id="61149"/>
    <lineage>
        <taxon>Eukaryota</taxon>
        <taxon>Viridiplantae</taxon>
        <taxon>Streptophyta</taxon>
        <taxon>Embryophyta</taxon>
        <taxon>Tracheophyta</taxon>
        <taxon>Spermatophyta</taxon>
        <taxon>Magnoliopsida</taxon>
        <taxon>eudicotyledons</taxon>
        <taxon>Gunneridae</taxon>
        <taxon>Pentapetalae</taxon>
        <taxon>rosids</taxon>
        <taxon>fabids</taxon>
        <taxon>Malpighiales</taxon>
        <taxon>Rhizophoraceae</taxon>
        <taxon>Rhizophora</taxon>
    </lineage>
</organism>
<sequence length="108" mass="12177">MSISPENDIHPKPPLYGPRLVVSSWSINSMAFTFGAPLTVPTGNAARKTSQLVKSSSNSPVTYKDQPFATEREKKRSHYNGDMHFLFMYTSLLMQVTLTNFLKACQYK</sequence>
<reference evidence="2" key="1">
    <citation type="submission" date="2018-02" db="EMBL/GenBank/DDBJ databases">
        <title>Rhizophora mucronata_Transcriptome.</title>
        <authorList>
            <person name="Meera S.P."/>
            <person name="Sreeshan A."/>
            <person name="Augustine A."/>
        </authorList>
    </citation>
    <scope>NUCLEOTIDE SEQUENCE</scope>
    <source>
        <tissue evidence="2">Leaf</tissue>
    </source>
</reference>
<dbReference type="EMBL" id="GGEC01025592">
    <property type="protein sequence ID" value="MBX06076.1"/>
    <property type="molecule type" value="Transcribed_RNA"/>
</dbReference>
<name>A0A2P2KK33_RHIMU</name>
<protein>
    <submittedName>
        <fullName evidence="2">Uncharacterized protein</fullName>
    </submittedName>
</protein>
<evidence type="ECO:0000256" key="1">
    <source>
        <dbReference type="SAM" id="MobiDB-lite"/>
    </source>
</evidence>
<dbReference type="AlphaFoldDB" id="A0A2P2KK33"/>
<proteinExistence type="predicted"/>
<accession>A0A2P2KK33</accession>
<feature type="region of interest" description="Disordered" evidence="1">
    <location>
        <begin position="49"/>
        <end position="75"/>
    </location>
</feature>
<feature type="compositionally biased region" description="Polar residues" evidence="1">
    <location>
        <begin position="49"/>
        <end position="61"/>
    </location>
</feature>
<evidence type="ECO:0000313" key="2">
    <source>
        <dbReference type="EMBL" id="MBX06076.1"/>
    </source>
</evidence>